<protein>
    <submittedName>
        <fullName evidence="1">Uncharacterized protein</fullName>
    </submittedName>
</protein>
<dbReference type="AlphaFoldDB" id="A0A9N8JDL7"/>
<accession>A0A9N8JDL7</accession>
<reference evidence="1" key="1">
    <citation type="submission" date="2020-06" db="EMBL/GenBank/DDBJ databases">
        <authorList>
            <person name="Onetto C."/>
        </authorList>
    </citation>
    <scope>NUCLEOTIDE SEQUENCE</scope>
</reference>
<evidence type="ECO:0000313" key="2">
    <source>
        <dbReference type="Proteomes" id="UP000716446"/>
    </source>
</evidence>
<evidence type="ECO:0000313" key="1">
    <source>
        <dbReference type="EMBL" id="CAD0083528.1"/>
    </source>
</evidence>
<comment type="caution">
    <text evidence="1">The sequence shown here is derived from an EMBL/GenBank/DDBJ whole genome shotgun (WGS) entry which is preliminary data.</text>
</comment>
<gene>
    <name evidence="1" type="ORF">AWRI4619_LOCUS2095</name>
</gene>
<dbReference type="Proteomes" id="UP000716446">
    <property type="component" value="Unassembled WGS sequence"/>
</dbReference>
<organism evidence="1 2">
    <name type="scientific">Aureobasidium vineae</name>
    <dbReference type="NCBI Taxonomy" id="2773715"/>
    <lineage>
        <taxon>Eukaryota</taxon>
        <taxon>Fungi</taxon>
        <taxon>Dikarya</taxon>
        <taxon>Ascomycota</taxon>
        <taxon>Pezizomycotina</taxon>
        <taxon>Dothideomycetes</taxon>
        <taxon>Dothideomycetidae</taxon>
        <taxon>Dothideales</taxon>
        <taxon>Saccotheciaceae</taxon>
        <taxon>Aureobasidium</taxon>
    </lineage>
</organism>
<dbReference type="EMBL" id="CAIJEN010000002">
    <property type="protein sequence ID" value="CAD0083528.1"/>
    <property type="molecule type" value="Genomic_DNA"/>
</dbReference>
<name>A0A9N8JDL7_9PEZI</name>
<proteinExistence type="predicted"/>
<keyword evidence="2" id="KW-1185">Reference proteome</keyword>
<sequence length="228" mass="25798">MSLLVEIEDEFRKLSFTERSEAMANFLSQFADHMRDNNKRILSRVLDMIAETEGDEKLHLDMLATHLEMETSEVLDVKRWDMPEITSLDEYRAQSRLGDDSGICPRMTGSNNYTTQFLPSLDAAVRKNASRDLLGSMADILELPAEFCEFLRHTSGVAYPNLDRQLFVCSFATALYDAHEQAQPLDKMCEFAGSEGFEVAAGWKAGDNDQNCCIHYFLCKDLEGLDAL</sequence>